<dbReference type="InterPro" id="IPR031919">
    <property type="entry name" value="Fucosidase_C"/>
</dbReference>
<dbReference type="EC" id="3.2.1.51" evidence="3"/>
<evidence type="ECO:0000256" key="5">
    <source>
        <dbReference type="ARBA" id="ARBA00022801"/>
    </source>
</evidence>
<dbReference type="GO" id="GO:0005764">
    <property type="term" value="C:lysosome"/>
    <property type="evidence" value="ECO:0007669"/>
    <property type="project" value="TreeGrafter"/>
</dbReference>
<dbReference type="GO" id="GO:0006004">
    <property type="term" value="P:fucose metabolic process"/>
    <property type="evidence" value="ECO:0007669"/>
    <property type="project" value="InterPro"/>
</dbReference>
<dbReference type="Gene3D" id="3.20.20.80">
    <property type="entry name" value="Glycosidases"/>
    <property type="match status" value="1"/>
</dbReference>
<dbReference type="Pfam" id="PF01120">
    <property type="entry name" value="Alpha_L_fucos"/>
    <property type="match status" value="1"/>
</dbReference>
<feature type="signal peptide" evidence="7">
    <location>
        <begin position="1"/>
        <end position="28"/>
    </location>
</feature>
<evidence type="ECO:0000313" key="10">
    <source>
        <dbReference type="EMBL" id="TWT84686.1"/>
    </source>
</evidence>
<feature type="chain" id="PRO_5022909605" description="alpha-L-fucosidase" evidence="7">
    <location>
        <begin position="29"/>
        <end position="615"/>
    </location>
</feature>
<keyword evidence="11" id="KW-1185">Reference proteome</keyword>
<dbReference type="PRINTS" id="PR00741">
    <property type="entry name" value="GLHYDRLASE29"/>
</dbReference>
<feature type="domain" description="Glycoside hydrolase family 29 N-terminal" evidence="8">
    <location>
        <begin position="160"/>
        <end position="501"/>
    </location>
</feature>
<dbReference type="EMBL" id="SJPJ01000001">
    <property type="protein sequence ID" value="TWT84686.1"/>
    <property type="molecule type" value="Genomic_DNA"/>
</dbReference>
<gene>
    <name evidence="10" type="ORF">CA13_61660</name>
</gene>
<dbReference type="GO" id="GO:0016139">
    <property type="term" value="P:glycoside catabolic process"/>
    <property type="evidence" value="ECO:0007669"/>
    <property type="project" value="TreeGrafter"/>
</dbReference>
<evidence type="ECO:0000256" key="2">
    <source>
        <dbReference type="ARBA" id="ARBA00007951"/>
    </source>
</evidence>
<protein>
    <recommendedName>
        <fullName evidence="3">alpha-L-fucosidase</fullName>
        <ecNumber evidence="3">3.2.1.51</ecNumber>
    </recommendedName>
</protein>
<evidence type="ECO:0000259" key="9">
    <source>
        <dbReference type="Pfam" id="PF16757"/>
    </source>
</evidence>
<comment type="function">
    <text evidence="1">Alpha-L-fucosidase is responsible for hydrolyzing the alpha-1,6-linked fucose joined to the reducing-end N-acetylglucosamine of the carbohydrate moieties of glycoproteins.</text>
</comment>
<dbReference type="SMART" id="SM00812">
    <property type="entry name" value="Alpha_L_fucos"/>
    <property type="match status" value="1"/>
</dbReference>
<evidence type="ECO:0000256" key="4">
    <source>
        <dbReference type="ARBA" id="ARBA00022729"/>
    </source>
</evidence>
<evidence type="ECO:0000259" key="8">
    <source>
        <dbReference type="Pfam" id="PF01120"/>
    </source>
</evidence>
<dbReference type="AlphaFoldDB" id="A0A5C5ZC20"/>
<dbReference type="Gene3D" id="2.60.40.1180">
    <property type="entry name" value="Golgi alpha-mannosidase II"/>
    <property type="match status" value="1"/>
</dbReference>
<dbReference type="InterPro" id="IPR016286">
    <property type="entry name" value="FUC_metazoa-typ"/>
</dbReference>
<feature type="domain" description="Alpha-L-fucosidase C-terminal" evidence="9">
    <location>
        <begin position="537"/>
        <end position="603"/>
    </location>
</feature>
<keyword evidence="5" id="KW-0378">Hydrolase</keyword>
<evidence type="ECO:0000256" key="6">
    <source>
        <dbReference type="ARBA" id="ARBA00023295"/>
    </source>
</evidence>
<dbReference type="InterPro" id="IPR017853">
    <property type="entry name" value="GH"/>
</dbReference>
<dbReference type="GO" id="GO:0004560">
    <property type="term" value="F:alpha-L-fucosidase activity"/>
    <property type="evidence" value="ECO:0007669"/>
    <property type="project" value="InterPro"/>
</dbReference>
<organism evidence="10 11">
    <name type="scientific">Novipirellula herctigrandis</name>
    <dbReference type="NCBI Taxonomy" id="2527986"/>
    <lineage>
        <taxon>Bacteria</taxon>
        <taxon>Pseudomonadati</taxon>
        <taxon>Planctomycetota</taxon>
        <taxon>Planctomycetia</taxon>
        <taxon>Pirellulales</taxon>
        <taxon>Pirellulaceae</taxon>
        <taxon>Novipirellula</taxon>
    </lineage>
</organism>
<dbReference type="InterPro" id="IPR000933">
    <property type="entry name" value="Glyco_hydro_29"/>
</dbReference>
<evidence type="ECO:0000313" key="11">
    <source>
        <dbReference type="Proteomes" id="UP000315010"/>
    </source>
</evidence>
<dbReference type="RefSeq" id="WP_146402512.1">
    <property type="nucleotide sequence ID" value="NZ_SJPJ01000001.1"/>
</dbReference>
<reference evidence="10 11" key="1">
    <citation type="submission" date="2019-02" db="EMBL/GenBank/DDBJ databases">
        <title>Deep-cultivation of Planctomycetes and their phenomic and genomic characterization uncovers novel biology.</title>
        <authorList>
            <person name="Wiegand S."/>
            <person name="Jogler M."/>
            <person name="Boedeker C."/>
            <person name="Pinto D."/>
            <person name="Vollmers J."/>
            <person name="Rivas-Marin E."/>
            <person name="Kohn T."/>
            <person name="Peeters S.H."/>
            <person name="Heuer A."/>
            <person name="Rast P."/>
            <person name="Oberbeckmann S."/>
            <person name="Bunk B."/>
            <person name="Jeske O."/>
            <person name="Meyerdierks A."/>
            <person name="Storesund J.E."/>
            <person name="Kallscheuer N."/>
            <person name="Luecker S."/>
            <person name="Lage O.M."/>
            <person name="Pohl T."/>
            <person name="Merkel B.J."/>
            <person name="Hornburger P."/>
            <person name="Mueller R.-W."/>
            <person name="Bruemmer F."/>
            <person name="Labrenz M."/>
            <person name="Spormann A.M."/>
            <person name="Op Den Camp H."/>
            <person name="Overmann J."/>
            <person name="Amann R."/>
            <person name="Jetten M.S.M."/>
            <person name="Mascher T."/>
            <person name="Medema M.H."/>
            <person name="Devos D.P."/>
            <person name="Kaster A.-K."/>
            <person name="Ovreas L."/>
            <person name="Rohde M."/>
            <person name="Galperin M.Y."/>
            <person name="Jogler C."/>
        </authorList>
    </citation>
    <scope>NUCLEOTIDE SEQUENCE [LARGE SCALE GENOMIC DNA]</scope>
    <source>
        <strain evidence="10 11">CA13</strain>
    </source>
</reference>
<sequence precursor="true">MSERSSEKQCSMVSASGMLSLASFVCLATLTNANAVEVQRTDNHWVVLETTNALHADGRLSWDFELKHPGRYVVQVISTGPFSLATVEVAGEQLKEVLKDSFVIEAGTVSDFKNSVTFNETGQHRLTIETAAALKQVRIVPHFSNSLGSGKFDNQWLTMHRSKEKQNAMAWFKQAKFGMFIHWGLYSQAGGIWKGTRIEKSPYPGPRVAEWLMSTFQIPRAEYGELAKTFCPDKSFATNIARLAKSAGMKYVVITSKHHDGFALFDSACSDFDIMDATPYKANAIKELYEACLAEGLEFGVYYSHGNDWRDGADGNFANVKRRNDALGIYTHPQGKNRWDPSPNTHAEYLESKAYPQIAELLKMMPRLRLIWFDGDGLVTEEQSFRFYKLVYDLNPNVLVNRRVGHGFGDYLDAGDNKIPSASDNLVKYWETCGTTNNSWGFKSYDDDWKSTRELLYYFIDIASKGGNYLLNVGPDGKGHVPKASADGLRAMGAWLKVNGDAIYGTSRWKVLHEGADETLLEGTGHRAAKGFSREFGTEDFWFTAKDNRVYAISLVAAGDTVRIRSLNKNAGTVKRVRLVGDDRPLIWKQTATELELDFRGVETTENGFAIEVLF</sequence>
<evidence type="ECO:0000256" key="1">
    <source>
        <dbReference type="ARBA" id="ARBA00004071"/>
    </source>
</evidence>
<dbReference type="InterPro" id="IPR057739">
    <property type="entry name" value="Glyco_hydro_29_N"/>
</dbReference>
<proteinExistence type="inferred from homology"/>
<accession>A0A5C5ZC20</accession>
<dbReference type="InterPro" id="IPR013780">
    <property type="entry name" value="Glyco_hydro_b"/>
</dbReference>
<dbReference type="OrthoDB" id="9760597at2"/>
<keyword evidence="6" id="KW-0326">Glycosidase</keyword>
<dbReference type="PANTHER" id="PTHR10030:SF37">
    <property type="entry name" value="ALPHA-L-FUCOSIDASE-RELATED"/>
    <property type="match status" value="1"/>
</dbReference>
<comment type="caution">
    <text evidence="10">The sequence shown here is derived from an EMBL/GenBank/DDBJ whole genome shotgun (WGS) entry which is preliminary data.</text>
</comment>
<dbReference type="Pfam" id="PF16757">
    <property type="entry name" value="Fucosidase_C"/>
    <property type="match status" value="1"/>
</dbReference>
<evidence type="ECO:0000256" key="7">
    <source>
        <dbReference type="SAM" id="SignalP"/>
    </source>
</evidence>
<dbReference type="Proteomes" id="UP000315010">
    <property type="component" value="Unassembled WGS sequence"/>
</dbReference>
<evidence type="ECO:0000256" key="3">
    <source>
        <dbReference type="ARBA" id="ARBA00012662"/>
    </source>
</evidence>
<comment type="similarity">
    <text evidence="2">Belongs to the glycosyl hydrolase 29 family.</text>
</comment>
<dbReference type="PANTHER" id="PTHR10030">
    <property type="entry name" value="ALPHA-L-FUCOSIDASE"/>
    <property type="match status" value="1"/>
</dbReference>
<name>A0A5C5ZC20_9BACT</name>
<keyword evidence="4 7" id="KW-0732">Signal</keyword>
<dbReference type="SUPFAM" id="SSF51445">
    <property type="entry name" value="(Trans)glycosidases"/>
    <property type="match status" value="1"/>
</dbReference>